<dbReference type="SMART" id="SM00382">
    <property type="entry name" value="AAA"/>
    <property type="match status" value="2"/>
</dbReference>
<feature type="region of interest" description="Disordered" evidence="11">
    <location>
        <begin position="1"/>
        <end position="54"/>
    </location>
</feature>
<dbReference type="InterPro" id="IPR050095">
    <property type="entry name" value="ECF_ABC_transporter_ATP-bd"/>
</dbReference>
<evidence type="ECO:0000256" key="6">
    <source>
        <dbReference type="ARBA" id="ARBA00022741"/>
    </source>
</evidence>
<dbReference type="GO" id="GO:0016887">
    <property type="term" value="F:ATP hydrolysis activity"/>
    <property type="evidence" value="ECO:0007669"/>
    <property type="project" value="InterPro"/>
</dbReference>
<keyword evidence="5" id="KW-0677">Repeat</keyword>
<dbReference type="InterPro" id="IPR027417">
    <property type="entry name" value="P-loop_NTPase"/>
</dbReference>
<dbReference type="InterPro" id="IPR015856">
    <property type="entry name" value="ABC_transpr_CbiO/EcfA_su"/>
</dbReference>
<proteinExistence type="inferred from homology"/>
<sequence length="762" mass="81494">MSCQPENTHSPKTTRDAEISGKNPAVKIPVDSPTLNSANVASGAEARQQPGGGTLTPEILVRGLNFAYATASNGDVFETAAQRRARRAGKVSETSTIPALVDISLECPPGSLTLLCGASGCGKSTLLRALNGLVPFFHCGTLRGKVTVGGLSVPDAPLALLGDTSATVFQNPRTQFFTADVTSELAFRGENAGEPPAQIWQDILGACKQLDTAKFLGRALGALSGGELQKIACTAALASGKRILFFDEPTSNLSPGSISEFAKILANLKSQGYTMVVAEHRLYFLNGLADRVVVLDHGKIAADYDGQEFFALSERARQNLGLRTLTELGADSSSVQLAPDFLPPAPAMKTAPHVHEPKPSDNYTSPKTDTNPDTNHDIATNPNTNLDTATNPNTNLDTAPAELTTILPGSRLKNSAPTAYKAACKAPPDNPGIQETLPSPDVNGPSSRGLRLENLRFSYGNHQILDIPDFTFPAGKVNVLVGQNGVGKTTLSRVICGLAKASGQISLNGKPLSRRERQRLAYIVMQDVHRQLFADSVLAEVTLGQKPYRQAPQIPTKSTGSTKPTGSNPFHLEHRLFPAGGTKTRNTPNGNTTRLSGTEENLPVSKTDVYPTQATNSQPEENPANNSASTPQKPKPGSKNSRMAPSPERVREILHDLDLWDLRERHPLSLSGGQKQRLVIASALAWRKQVYIFDEPTSGVDYRHLLQIADQLRTLADTGAVVIVVTHDFELLEHAADTVIRLAPHEPDTKSAAAPPDLKITT</sequence>
<dbReference type="Proteomes" id="UP000575397">
    <property type="component" value="Unassembled WGS sequence"/>
</dbReference>
<keyword evidence="7 13" id="KW-0067">ATP-binding</keyword>
<comment type="function">
    <text evidence="10">Probably part of an ABC transporter complex. Responsible for energy coupling to the transport system.</text>
</comment>
<dbReference type="CDD" id="cd03225">
    <property type="entry name" value="ABC_cobalt_CbiO_domain1"/>
    <property type="match status" value="1"/>
</dbReference>
<accession>A0A7Y0YHS3</accession>
<feature type="compositionally biased region" description="Polar residues" evidence="11">
    <location>
        <begin position="361"/>
        <end position="393"/>
    </location>
</feature>
<evidence type="ECO:0000256" key="11">
    <source>
        <dbReference type="SAM" id="MobiDB-lite"/>
    </source>
</evidence>
<protein>
    <submittedName>
        <fullName evidence="13">ATP-binding cassette domain-containing protein</fullName>
    </submittedName>
</protein>
<feature type="region of interest" description="Disordered" evidence="11">
    <location>
        <begin position="549"/>
        <end position="647"/>
    </location>
</feature>
<organism evidence="13 14">
    <name type="scientific">Mobiluncus mulieris</name>
    <dbReference type="NCBI Taxonomy" id="2052"/>
    <lineage>
        <taxon>Bacteria</taxon>
        <taxon>Bacillati</taxon>
        <taxon>Actinomycetota</taxon>
        <taxon>Actinomycetes</taxon>
        <taxon>Actinomycetales</taxon>
        <taxon>Actinomycetaceae</taxon>
        <taxon>Mobiluncus</taxon>
    </lineage>
</organism>
<dbReference type="GO" id="GO:0043190">
    <property type="term" value="C:ATP-binding cassette (ABC) transporter complex"/>
    <property type="evidence" value="ECO:0007669"/>
    <property type="project" value="TreeGrafter"/>
</dbReference>
<evidence type="ECO:0000259" key="12">
    <source>
        <dbReference type="PROSITE" id="PS50893"/>
    </source>
</evidence>
<dbReference type="Pfam" id="PF00005">
    <property type="entry name" value="ABC_tran"/>
    <property type="match status" value="2"/>
</dbReference>
<comment type="caution">
    <text evidence="13">The sequence shown here is derived from an EMBL/GenBank/DDBJ whole genome shotgun (WGS) entry which is preliminary data.</text>
</comment>
<evidence type="ECO:0000256" key="9">
    <source>
        <dbReference type="ARBA" id="ARBA00023136"/>
    </source>
</evidence>
<dbReference type="InterPro" id="IPR003439">
    <property type="entry name" value="ABC_transporter-like_ATP-bd"/>
</dbReference>
<name>A0A7Y0YHS3_9ACTO</name>
<gene>
    <name evidence="13" type="ORF">HHJ77_04920</name>
</gene>
<evidence type="ECO:0000256" key="7">
    <source>
        <dbReference type="ARBA" id="ARBA00022840"/>
    </source>
</evidence>
<dbReference type="Gene3D" id="3.40.50.300">
    <property type="entry name" value="P-loop containing nucleotide triphosphate hydrolases"/>
    <property type="match status" value="3"/>
</dbReference>
<evidence type="ECO:0000256" key="1">
    <source>
        <dbReference type="ARBA" id="ARBA00004202"/>
    </source>
</evidence>
<evidence type="ECO:0000313" key="14">
    <source>
        <dbReference type="Proteomes" id="UP000575397"/>
    </source>
</evidence>
<evidence type="ECO:0000256" key="10">
    <source>
        <dbReference type="ARBA" id="ARBA00025157"/>
    </source>
</evidence>
<evidence type="ECO:0000256" key="2">
    <source>
        <dbReference type="ARBA" id="ARBA00005417"/>
    </source>
</evidence>
<dbReference type="PANTHER" id="PTHR43553:SF23">
    <property type="entry name" value="ABC TRANSPORTER ATP-BINDING COMPONENT"/>
    <property type="match status" value="1"/>
</dbReference>
<keyword evidence="6" id="KW-0547">Nucleotide-binding</keyword>
<dbReference type="RefSeq" id="WP_169762512.1">
    <property type="nucleotide sequence ID" value="NZ_JABCUS010000008.1"/>
</dbReference>
<comment type="similarity">
    <text evidence="2">Belongs to the ABC transporter superfamily.</text>
</comment>
<keyword evidence="9" id="KW-0472">Membrane</keyword>
<comment type="subcellular location">
    <subcellularLocation>
        <location evidence="1">Cell membrane</location>
        <topology evidence="1">Peripheral membrane protein</topology>
    </subcellularLocation>
</comment>
<feature type="compositionally biased region" description="Polar residues" evidence="11">
    <location>
        <begin position="583"/>
        <end position="599"/>
    </location>
</feature>
<dbReference type="AlphaFoldDB" id="A0A7Y0YHS3"/>
<dbReference type="PROSITE" id="PS50893">
    <property type="entry name" value="ABC_TRANSPORTER_2"/>
    <property type="match status" value="2"/>
</dbReference>
<evidence type="ECO:0000256" key="3">
    <source>
        <dbReference type="ARBA" id="ARBA00022448"/>
    </source>
</evidence>
<reference evidence="13 14" key="1">
    <citation type="submission" date="2020-04" db="EMBL/GenBank/DDBJ databases">
        <title>Antimicrobial susceptibility and clonality of vaginal-derived multi-drug resistant Mobiluncus isolates in China.</title>
        <authorList>
            <person name="Zhang X."/>
        </authorList>
    </citation>
    <scope>NUCLEOTIDE SEQUENCE [LARGE SCALE GENOMIC DNA]</scope>
    <source>
        <strain evidence="13 14">12</strain>
    </source>
</reference>
<evidence type="ECO:0000313" key="13">
    <source>
        <dbReference type="EMBL" id="NMX03283.1"/>
    </source>
</evidence>
<feature type="region of interest" description="Disordered" evidence="11">
    <location>
        <begin position="336"/>
        <end position="393"/>
    </location>
</feature>
<dbReference type="InterPro" id="IPR003593">
    <property type="entry name" value="AAA+_ATPase"/>
</dbReference>
<dbReference type="EMBL" id="JABCUS010000008">
    <property type="protein sequence ID" value="NMX03283.1"/>
    <property type="molecule type" value="Genomic_DNA"/>
</dbReference>
<evidence type="ECO:0000256" key="5">
    <source>
        <dbReference type="ARBA" id="ARBA00022737"/>
    </source>
</evidence>
<feature type="compositionally biased region" description="Polar residues" evidence="11">
    <location>
        <begin position="610"/>
        <end position="643"/>
    </location>
</feature>
<keyword evidence="8" id="KW-1278">Translocase</keyword>
<keyword evidence="3" id="KW-0813">Transport</keyword>
<evidence type="ECO:0000256" key="8">
    <source>
        <dbReference type="ARBA" id="ARBA00022967"/>
    </source>
</evidence>
<dbReference type="PANTHER" id="PTHR43553">
    <property type="entry name" value="HEAVY METAL TRANSPORTER"/>
    <property type="match status" value="1"/>
</dbReference>
<feature type="domain" description="ABC transporter" evidence="12">
    <location>
        <begin position="83"/>
        <end position="322"/>
    </location>
</feature>
<dbReference type="SUPFAM" id="SSF52540">
    <property type="entry name" value="P-loop containing nucleoside triphosphate hydrolases"/>
    <property type="match status" value="2"/>
</dbReference>
<keyword evidence="4" id="KW-1003">Cell membrane</keyword>
<evidence type="ECO:0000256" key="4">
    <source>
        <dbReference type="ARBA" id="ARBA00022475"/>
    </source>
</evidence>
<dbReference type="GO" id="GO:0042626">
    <property type="term" value="F:ATPase-coupled transmembrane transporter activity"/>
    <property type="evidence" value="ECO:0007669"/>
    <property type="project" value="TreeGrafter"/>
</dbReference>
<feature type="compositionally biased region" description="Low complexity" evidence="11">
    <location>
        <begin position="555"/>
        <end position="567"/>
    </location>
</feature>
<dbReference type="InterPro" id="IPR017871">
    <property type="entry name" value="ABC_transporter-like_CS"/>
</dbReference>
<feature type="domain" description="ABC transporter" evidence="12">
    <location>
        <begin position="450"/>
        <end position="761"/>
    </location>
</feature>
<feature type="compositionally biased region" description="Polar residues" evidence="11">
    <location>
        <begin position="1"/>
        <end position="11"/>
    </location>
</feature>
<dbReference type="PROSITE" id="PS00211">
    <property type="entry name" value="ABC_TRANSPORTER_1"/>
    <property type="match status" value="1"/>
</dbReference>
<dbReference type="GO" id="GO:0005524">
    <property type="term" value="F:ATP binding"/>
    <property type="evidence" value="ECO:0007669"/>
    <property type="project" value="UniProtKB-KW"/>
</dbReference>